<keyword evidence="8" id="KW-1185">Reference proteome</keyword>
<keyword evidence="1" id="KW-0547">Nucleotide-binding</keyword>
<organism evidence="7 8">
    <name type="scientific">Acetobacter syzygii</name>
    <dbReference type="NCBI Taxonomy" id="146476"/>
    <lineage>
        <taxon>Bacteria</taxon>
        <taxon>Pseudomonadati</taxon>
        <taxon>Pseudomonadota</taxon>
        <taxon>Alphaproteobacteria</taxon>
        <taxon>Acetobacterales</taxon>
        <taxon>Acetobacteraceae</taxon>
        <taxon>Acetobacter</taxon>
    </lineage>
</organism>
<keyword evidence="7" id="KW-0347">Helicase</keyword>
<evidence type="ECO:0000259" key="6">
    <source>
        <dbReference type="PROSITE" id="PS51193"/>
    </source>
</evidence>
<keyword evidence="2" id="KW-0378">Hydrolase</keyword>
<dbReference type="EMBL" id="NDFP01000003">
    <property type="protein sequence ID" value="PAL27150.1"/>
    <property type="molecule type" value="Genomic_DNA"/>
</dbReference>
<evidence type="ECO:0000313" key="8">
    <source>
        <dbReference type="Proteomes" id="UP000216033"/>
    </source>
</evidence>
<protein>
    <submittedName>
        <fullName evidence="7">DNA helicase</fullName>
    </submittedName>
</protein>
<evidence type="ECO:0000256" key="4">
    <source>
        <dbReference type="ARBA" id="ARBA00038058"/>
    </source>
</evidence>
<dbReference type="InterPro" id="IPR045028">
    <property type="entry name" value="DinG/Rad3-like"/>
</dbReference>
<dbReference type="GO" id="GO:0003678">
    <property type="term" value="F:DNA helicase activity"/>
    <property type="evidence" value="ECO:0007669"/>
    <property type="project" value="TreeGrafter"/>
</dbReference>
<dbReference type="SUPFAM" id="SSF52540">
    <property type="entry name" value="P-loop containing nucleoside triphosphate hydrolases"/>
    <property type="match status" value="1"/>
</dbReference>
<dbReference type="GO" id="GO:0016818">
    <property type="term" value="F:hydrolase activity, acting on acid anhydrides, in phosphorus-containing anhydrides"/>
    <property type="evidence" value="ECO:0007669"/>
    <property type="project" value="InterPro"/>
</dbReference>
<dbReference type="OrthoDB" id="9805194at2"/>
<dbReference type="PANTHER" id="PTHR11472">
    <property type="entry name" value="DNA REPAIR DEAD HELICASE RAD3/XP-D SUBFAMILY MEMBER"/>
    <property type="match status" value="1"/>
</dbReference>
<dbReference type="AlphaFoldDB" id="A0A270BQ62"/>
<feature type="region of interest" description="Disordered" evidence="5">
    <location>
        <begin position="524"/>
        <end position="555"/>
    </location>
</feature>
<dbReference type="SMART" id="SM00491">
    <property type="entry name" value="HELICc2"/>
    <property type="match status" value="1"/>
</dbReference>
<evidence type="ECO:0000256" key="3">
    <source>
        <dbReference type="ARBA" id="ARBA00022840"/>
    </source>
</evidence>
<proteinExistence type="inferred from homology"/>
<evidence type="ECO:0000256" key="2">
    <source>
        <dbReference type="ARBA" id="ARBA00022801"/>
    </source>
</evidence>
<gene>
    <name evidence="7" type="ORF">B9K05_03995</name>
</gene>
<dbReference type="Proteomes" id="UP000216033">
    <property type="component" value="Unassembled WGS sequence"/>
</dbReference>
<dbReference type="STRING" id="1231343.Absy_006_011"/>
<dbReference type="InterPro" id="IPR014013">
    <property type="entry name" value="Helic_SF1/SF2_ATP-bd_DinG/Rad3"/>
</dbReference>
<dbReference type="InterPro" id="IPR027417">
    <property type="entry name" value="P-loop_NTPase"/>
</dbReference>
<dbReference type="PROSITE" id="PS51193">
    <property type="entry name" value="HELICASE_ATP_BIND_2"/>
    <property type="match status" value="1"/>
</dbReference>
<dbReference type="InterPro" id="IPR006555">
    <property type="entry name" value="ATP-dep_Helicase_C"/>
</dbReference>
<dbReference type="RefSeq" id="WP_095351024.1">
    <property type="nucleotide sequence ID" value="NZ_NDFO01000002.1"/>
</dbReference>
<sequence>MQPSFPSAHDAPALVSFQGRFSLLTEDGELLTLTANEVRERLHSMPCPLVIHAPALARKLDLPPTGQPAPWLDLLELFTFIYPARPVTPTPRGLALALGLDQQNIGTAEADLLPELLSILLAELARQARSGQIELLSALTVRLGQAGWLWTGTVAETIDLPARLTNHGKLPDEVTQPADALRVWRHLPKWEDSAQRPPPASHPISPAEARERLNKILGNNAEIRSGQADFASVSTEAFAPRTVRGDPSIVLAEAGTGTGKTLGYIAPASLWAERNDGAVWISTYTRHLQRQIEQETKRLYPDPATHRQQVVLRKGRENYLCLLNMEEAVNTAASRPAGITIALCMLARWAMATADGDLFGGDLPGWFGDLFGHGNLAGVADRRGECIHGACAHYQRCFVEHSIRRAHDAALVIANHALVMTQAAYAQAGMSDDDEASTESTIPSRYVFDEGHHLADAADSAFSAELSGLETAELRRWLLGAEGRRSRARGLKRRLDDLVVGHPKLENPLDAALLAATALPAPGWSTRLPPQNTAEPPPPEPMDLSSLFPPEPPAEQPVMENPTEAFLRLLRQQVMARSTEGGKQSIYGAMECDLHPLVPDMAEAGQQLARALSRIVEPLRTLTQRLQARLEDDADTLDTTTRGRIEAMTRALRRRAISRLDAWISMLAALDQPPEPGSTPAHVHFIRLERREKQRMNEQDVGLYRHWLDPTIPFAGIMAVPAQGMLMTSATLRDQQSGQNDSEDAEVAWEAAEARTGANHFPSPALRASLASPFDYARQTRAFIVTDVDNSSLVDLSAAFRTLFQSSGGGGLGLFTAISRLRGVYERIGPTLEQEGLPLYAQHVDAMDNTTLVDIFRTEEHACLLGTDAMRDGVDVPGNALRLVVFERVPWPRPDILHRERRIHLSGGDPKGFDDRIARLRLRQAFGRLIRRQSDRGVFVLLDRRTPTRLLSAFPDGVAIERCGLAQTARQITAFLAEQAGQS</sequence>
<name>A0A270BQ62_9PROT</name>
<dbReference type="Pfam" id="PF13307">
    <property type="entry name" value="Helicase_C_2"/>
    <property type="match status" value="1"/>
</dbReference>
<dbReference type="GO" id="GO:0006139">
    <property type="term" value="P:nucleobase-containing compound metabolic process"/>
    <property type="evidence" value="ECO:0007669"/>
    <property type="project" value="InterPro"/>
</dbReference>
<dbReference type="GO" id="GO:0005524">
    <property type="term" value="F:ATP binding"/>
    <property type="evidence" value="ECO:0007669"/>
    <property type="project" value="UniProtKB-KW"/>
</dbReference>
<evidence type="ECO:0000313" key="7">
    <source>
        <dbReference type="EMBL" id="PAL27150.1"/>
    </source>
</evidence>
<evidence type="ECO:0000256" key="5">
    <source>
        <dbReference type="SAM" id="MobiDB-lite"/>
    </source>
</evidence>
<keyword evidence="3" id="KW-0067">ATP-binding</keyword>
<comment type="caution">
    <text evidence="7">The sequence shown here is derived from an EMBL/GenBank/DDBJ whole genome shotgun (WGS) entry which is preliminary data.</text>
</comment>
<evidence type="ECO:0000256" key="1">
    <source>
        <dbReference type="ARBA" id="ARBA00022741"/>
    </source>
</evidence>
<dbReference type="GO" id="GO:0003676">
    <property type="term" value="F:nucleic acid binding"/>
    <property type="evidence" value="ECO:0007669"/>
    <property type="project" value="InterPro"/>
</dbReference>
<comment type="similarity">
    <text evidence="4">Belongs to the helicase family. DinG subfamily.</text>
</comment>
<dbReference type="Gene3D" id="3.40.50.300">
    <property type="entry name" value="P-loop containing nucleotide triphosphate hydrolases"/>
    <property type="match status" value="2"/>
</dbReference>
<reference evidence="7 8" key="1">
    <citation type="submission" date="2017-04" db="EMBL/GenBank/DDBJ databases">
        <title>Kefir bacterial isolates.</title>
        <authorList>
            <person name="Kim Y."/>
            <person name="Blasche S."/>
            <person name="Patil K.R."/>
        </authorList>
    </citation>
    <scope>NUCLEOTIDE SEQUENCE [LARGE SCALE GENOMIC DNA]</scope>
    <source>
        <strain evidence="7 8">KR-2</strain>
    </source>
</reference>
<feature type="domain" description="Helicase ATP-binding" evidence="6">
    <location>
        <begin position="213"/>
        <end position="498"/>
    </location>
</feature>
<dbReference type="PANTHER" id="PTHR11472:SF34">
    <property type="entry name" value="REGULATOR OF TELOMERE ELONGATION HELICASE 1"/>
    <property type="match status" value="1"/>
</dbReference>
<accession>A0A270BQ62</accession>